<dbReference type="InterPro" id="IPR005363">
    <property type="entry name" value="UPF0167"/>
</dbReference>
<evidence type="ECO:0000313" key="3">
    <source>
        <dbReference type="Proteomes" id="UP001597641"/>
    </source>
</evidence>
<organism evidence="2 3">
    <name type="scientific">Pontibacter toksunensis</name>
    <dbReference type="NCBI Taxonomy" id="1332631"/>
    <lineage>
        <taxon>Bacteria</taxon>
        <taxon>Pseudomonadati</taxon>
        <taxon>Bacteroidota</taxon>
        <taxon>Cytophagia</taxon>
        <taxon>Cytophagales</taxon>
        <taxon>Hymenobacteraceae</taxon>
        <taxon>Pontibacter</taxon>
    </lineage>
</organism>
<dbReference type="Proteomes" id="UP001597641">
    <property type="component" value="Unassembled WGS sequence"/>
</dbReference>
<accession>A0ABW6BWC5</accession>
<evidence type="ECO:0000313" key="2">
    <source>
        <dbReference type="EMBL" id="MFD3001194.1"/>
    </source>
</evidence>
<dbReference type="EMBL" id="JBHUOX010000008">
    <property type="protein sequence ID" value="MFD3001194.1"/>
    <property type="molecule type" value="Genomic_DNA"/>
</dbReference>
<proteinExistence type="inferred from homology"/>
<comment type="caution">
    <text evidence="2">The sequence shown here is derived from an EMBL/GenBank/DDBJ whole genome shotgun (WGS) entry which is preliminary data.</text>
</comment>
<name>A0ABW6BWC5_9BACT</name>
<gene>
    <name evidence="2" type="ORF">ACFS7Z_12520</name>
</gene>
<dbReference type="Pfam" id="PF03691">
    <property type="entry name" value="UPF0167"/>
    <property type="match status" value="1"/>
</dbReference>
<protein>
    <submittedName>
        <fullName evidence="2">CbrC family protein</fullName>
    </submittedName>
</protein>
<evidence type="ECO:0000256" key="1">
    <source>
        <dbReference type="ARBA" id="ARBA00008525"/>
    </source>
</evidence>
<dbReference type="RefSeq" id="WP_377485011.1">
    <property type="nucleotide sequence ID" value="NZ_JBHUOX010000008.1"/>
</dbReference>
<keyword evidence="3" id="KW-1185">Reference proteome</keyword>
<sequence>MDFRYFDRPEVFIDLSENEATCNFCGQHKDCFDAEALYGQEEISAICPECLASGKLKKIRTPSLAAEIYRS</sequence>
<reference evidence="3" key="1">
    <citation type="journal article" date="2019" name="Int. J. Syst. Evol. Microbiol.">
        <title>The Global Catalogue of Microorganisms (GCM) 10K type strain sequencing project: providing services to taxonomists for standard genome sequencing and annotation.</title>
        <authorList>
            <consortium name="The Broad Institute Genomics Platform"/>
            <consortium name="The Broad Institute Genome Sequencing Center for Infectious Disease"/>
            <person name="Wu L."/>
            <person name="Ma J."/>
        </authorList>
    </citation>
    <scope>NUCLEOTIDE SEQUENCE [LARGE SCALE GENOMIC DNA]</scope>
    <source>
        <strain evidence="3">KCTC 23984</strain>
    </source>
</reference>
<comment type="similarity">
    <text evidence="1">Belongs to the UPF0167 family.</text>
</comment>